<comment type="caution">
    <text evidence="1">The sequence shown here is derived from an EMBL/GenBank/DDBJ whole genome shotgun (WGS) entry which is preliminary data.</text>
</comment>
<reference evidence="1 2" key="1">
    <citation type="submission" date="2019-04" db="EMBL/GenBank/DDBJ databases">
        <title>Comparative genomics of Aeromonas veronii strains pathogenic to fish.</title>
        <authorList>
            <person name="Cascarano M.C."/>
            <person name="Smyrli M."/>
            <person name="Katharios P."/>
        </authorList>
    </citation>
    <scope>NUCLEOTIDE SEQUENCE [LARGE SCALE GENOMIC DNA]</scope>
    <source>
        <strain evidence="1 2">XU1</strain>
    </source>
</reference>
<organism evidence="1 2">
    <name type="scientific">Aeromonas veronii</name>
    <dbReference type="NCBI Taxonomy" id="654"/>
    <lineage>
        <taxon>Bacteria</taxon>
        <taxon>Pseudomonadati</taxon>
        <taxon>Pseudomonadota</taxon>
        <taxon>Gammaproteobacteria</taxon>
        <taxon>Aeromonadales</taxon>
        <taxon>Aeromonadaceae</taxon>
        <taxon>Aeromonas</taxon>
    </lineage>
</organism>
<accession>A0A4S5CHI1</accession>
<sequence>MMKFTNPISRRSCIYYGVIGSFVVASFLDARPAQAASLQDIVRKALEKGIAKIAEYYARRFVHLAEGAIKDWSKSVKANGVKNADKTAAAIGSMTDMVAKSIQDAELHRQKLESMPAVLARPFTGGFFHAEMVAEKGVREQLATDTTAYLEELNKVKFEDIKPNITSFHSVLRQRTASNAIARDLDLSSLLMDEGYKGLEEMDSAKFHIYFQLVELYGLFPLAKQEDQLALISKIAVVYEALHIAQMNRIRSKELYKECVKSLPEDTGERIILSHDMGGELHGISLHDLRRFEVERRWLNQNWHNAMDTQTGFTGLMQELLEQTAYESRLNLLLLESQERLNQLEGIIGLNEIETGRRDSLRHEATQ</sequence>
<evidence type="ECO:0000313" key="2">
    <source>
        <dbReference type="Proteomes" id="UP000309618"/>
    </source>
</evidence>
<evidence type="ECO:0000313" key="1">
    <source>
        <dbReference type="EMBL" id="THJ43695.1"/>
    </source>
</evidence>
<gene>
    <name evidence="1" type="ORF">E8Q35_15435</name>
</gene>
<dbReference type="Proteomes" id="UP000309618">
    <property type="component" value="Unassembled WGS sequence"/>
</dbReference>
<dbReference type="RefSeq" id="WP_136502134.1">
    <property type="nucleotide sequence ID" value="NZ_SSUX01000011.1"/>
</dbReference>
<name>A0A4S5CHI1_AERVE</name>
<protein>
    <submittedName>
        <fullName evidence="1">Uncharacterized protein</fullName>
    </submittedName>
</protein>
<dbReference type="AlphaFoldDB" id="A0A4S5CHI1"/>
<proteinExistence type="predicted"/>
<dbReference type="EMBL" id="SSUX01000011">
    <property type="protein sequence ID" value="THJ43695.1"/>
    <property type="molecule type" value="Genomic_DNA"/>
</dbReference>